<accession>A0A0C3FI62</accession>
<reference evidence="2 3" key="1">
    <citation type="submission" date="2014-04" db="EMBL/GenBank/DDBJ databases">
        <authorList>
            <consortium name="DOE Joint Genome Institute"/>
            <person name="Kuo A."/>
            <person name="Tarkka M."/>
            <person name="Buscot F."/>
            <person name="Kohler A."/>
            <person name="Nagy L.G."/>
            <person name="Floudas D."/>
            <person name="Copeland A."/>
            <person name="Barry K.W."/>
            <person name="Cichocki N."/>
            <person name="Veneault-Fourrey C."/>
            <person name="LaButti K."/>
            <person name="Lindquist E.A."/>
            <person name="Lipzen A."/>
            <person name="Lundell T."/>
            <person name="Morin E."/>
            <person name="Murat C."/>
            <person name="Sun H."/>
            <person name="Tunlid A."/>
            <person name="Henrissat B."/>
            <person name="Grigoriev I.V."/>
            <person name="Hibbett D.S."/>
            <person name="Martin F."/>
            <person name="Nordberg H.P."/>
            <person name="Cantor M.N."/>
            <person name="Hua S.X."/>
        </authorList>
    </citation>
    <scope>NUCLEOTIDE SEQUENCE [LARGE SCALE GENOMIC DNA]</scope>
    <source>
        <strain evidence="2 3">F 1598</strain>
    </source>
</reference>
<protein>
    <submittedName>
        <fullName evidence="2">Uncharacterized protein</fullName>
    </submittedName>
</protein>
<gene>
    <name evidence="2" type="ORF">PILCRDRAFT_10297</name>
</gene>
<dbReference type="AlphaFoldDB" id="A0A0C3FI62"/>
<name>A0A0C3FI62_PILCF</name>
<organism evidence="2 3">
    <name type="scientific">Piloderma croceum (strain F 1598)</name>
    <dbReference type="NCBI Taxonomy" id="765440"/>
    <lineage>
        <taxon>Eukaryota</taxon>
        <taxon>Fungi</taxon>
        <taxon>Dikarya</taxon>
        <taxon>Basidiomycota</taxon>
        <taxon>Agaricomycotina</taxon>
        <taxon>Agaricomycetes</taxon>
        <taxon>Agaricomycetidae</taxon>
        <taxon>Atheliales</taxon>
        <taxon>Atheliaceae</taxon>
        <taxon>Piloderma</taxon>
    </lineage>
</organism>
<dbReference type="HOGENOM" id="CLU_2292734_0_0_1"/>
<keyword evidence="3" id="KW-1185">Reference proteome</keyword>
<feature type="compositionally biased region" description="Acidic residues" evidence="1">
    <location>
        <begin position="46"/>
        <end position="69"/>
    </location>
</feature>
<evidence type="ECO:0000256" key="1">
    <source>
        <dbReference type="SAM" id="MobiDB-lite"/>
    </source>
</evidence>
<evidence type="ECO:0000313" key="3">
    <source>
        <dbReference type="Proteomes" id="UP000054166"/>
    </source>
</evidence>
<evidence type="ECO:0000313" key="2">
    <source>
        <dbReference type="EMBL" id="KIM79461.1"/>
    </source>
</evidence>
<feature type="region of interest" description="Disordered" evidence="1">
    <location>
        <begin position="33"/>
        <end position="107"/>
    </location>
</feature>
<sequence length="107" mass="11273">MPPKKPAKAAASTAKSTVKASTGKAKINVKATTASRTRTVKRAALDDETDNAEDEDGDKDDAMEVDDEMAELKVKSKKAKAQPASKVRDTDAKAAINTAPASQRITT</sequence>
<dbReference type="EMBL" id="KN833009">
    <property type="protein sequence ID" value="KIM79461.1"/>
    <property type="molecule type" value="Genomic_DNA"/>
</dbReference>
<proteinExistence type="predicted"/>
<dbReference type="InParanoid" id="A0A0C3FI62"/>
<reference evidence="3" key="2">
    <citation type="submission" date="2015-01" db="EMBL/GenBank/DDBJ databases">
        <title>Evolutionary Origins and Diversification of the Mycorrhizal Mutualists.</title>
        <authorList>
            <consortium name="DOE Joint Genome Institute"/>
            <consortium name="Mycorrhizal Genomics Consortium"/>
            <person name="Kohler A."/>
            <person name="Kuo A."/>
            <person name="Nagy L.G."/>
            <person name="Floudas D."/>
            <person name="Copeland A."/>
            <person name="Barry K.W."/>
            <person name="Cichocki N."/>
            <person name="Veneault-Fourrey C."/>
            <person name="LaButti K."/>
            <person name="Lindquist E.A."/>
            <person name="Lipzen A."/>
            <person name="Lundell T."/>
            <person name="Morin E."/>
            <person name="Murat C."/>
            <person name="Riley R."/>
            <person name="Ohm R."/>
            <person name="Sun H."/>
            <person name="Tunlid A."/>
            <person name="Henrissat B."/>
            <person name="Grigoriev I.V."/>
            <person name="Hibbett D.S."/>
            <person name="Martin F."/>
        </authorList>
    </citation>
    <scope>NUCLEOTIDE SEQUENCE [LARGE SCALE GENOMIC DNA]</scope>
    <source>
        <strain evidence="3">F 1598</strain>
    </source>
</reference>
<dbReference type="Proteomes" id="UP000054166">
    <property type="component" value="Unassembled WGS sequence"/>
</dbReference>